<evidence type="ECO:0000256" key="1">
    <source>
        <dbReference type="SAM" id="MobiDB-lite"/>
    </source>
</evidence>
<dbReference type="SUPFAM" id="SSF56219">
    <property type="entry name" value="DNase I-like"/>
    <property type="match status" value="1"/>
</dbReference>
<dbReference type="InterPro" id="IPR026960">
    <property type="entry name" value="RVT-Znf"/>
</dbReference>
<dbReference type="InterPro" id="IPR005135">
    <property type="entry name" value="Endo/exonuclease/phosphatase"/>
</dbReference>
<evidence type="ECO:0000259" key="3">
    <source>
        <dbReference type="Pfam" id="PF13966"/>
    </source>
</evidence>
<dbReference type="GO" id="GO:0003824">
    <property type="term" value="F:catalytic activity"/>
    <property type="evidence" value="ECO:0007669"/>
    <property type="project" value="InterPro"/>
</dbReference>
<dbReference type="Pfam" id="PF14111">
    <property type="entry name" value="DUF4283"/>
    <property type="match status" value="1"/>
</dbReference>
<evidence type="ECO:0000259" key="2">
    <source>
        <dbReference type="Pfam" id="PF03372"/>
    </source>
</evidence>
<evidence type="ECO:0000259" key="5">
    <source>
        <dbReference type="Pfam" id="PF14392"/>
    </source>
</evidence>
<dbReference type="InterPro" id="IPR025836">
    <property type="entry name" value="Zn_knuckle_CX2CX4HX4C"/>
</dbReference>
<comment type="caution">
    <text evidence="6">The sequence shown here is derived from an EMBL/GenBank/DDBJ whole genome shotgun (WGS) entry which is preliminary data.</text>
</comment>
<feature type="domain" description="Reverse transcriptase zinc-binding" evidence="3">
    <location>
        <begin position="840"/>
        <end position="936"/>
    </location>
</feature>
<feature type="domain" description="DUF4283" evidence="4">
    <location>
        <begin position="32"/>
        <end position="112"/>
    </location>
</feature>
<dbReference type="Pfam" id="PF14392">
    <property type="entry name" value="zf-CCHC_4"/>
    <property type="match status" value="1"/>
</dbReference>
<dbReference type="Pfam" id="PF13966">
    <property type="entry name" value="zf-RVT"/>
    <property type="match status" value="1"/>
</dbReference>
<organism evidence="6 7">
    <name type="scientific">Brassica carinata</name>
    <name type="common">Ethiopian mustard</name>
    <name type="synonym">Abyssinian cabbage</name>
    <dbReference type="NCBI Taxonomy" id="52824"/>
    <lineage>
        <taxon>Eukaryota</taxon>
        <taxon>Viridiplantae</taxon>
        <taxon>Streptophyta</taxon>
        <taxon>Embryophyta</taxon>
        <taxon>Tracheophyta</taxon>
        <taxon>Spermatophyta</taxon>
        <taxon>Magnoliopsida</taxon>
        <taxon>eudicotyledons</taxon>
        <taxon>Gunneridae</taxon>
        <taxon>Pentapetalae</taxon>
        <taxon>rosids</taxon>
        <taxon>malvids</taxon>
        <taxon>Brassicales</taxon>
        <taxon>Brassicaceae</taxon>
        <taxon>Brassiceae</taxon>
        <taxon>Brassica</taxon>
    </lineage>
</organism>
<accession>A0A8X7R2F6</accession>
<reference evidence="6 7" key="1">
    <citation type="submission" date="2020-02" db="EMBL/GenBank/DDBJ databases">
        <authorList>
            <person name="Ma Q."/>
            <person name="Huang Y."/>
            <person name="Song X."/>
            <person name="Pei D."/>
        </authorList>
    </citation>
    <scope>NUCLEOTIDE SEQUENCE [LARGE SCALE GENOMIC DNA]</scope>
    <source>
        <strain evidence="6">Sxm20200214</strain>
        <tissue evidence="6">Leaf</tissue>
    </source>
</reference>
<dbReference type="InterPro" id="IPR025558">
    <property type="entry name" value="DUF4283"/>
</dbReference>
<protein>
    <recommendedName>
        <fullName evidence="8">DUF4283 domain-containing protein</fullName>
    </recommendedName>
</protein>
<dbReference type="OrthoDB" id="1111266at2759"/>
<dbReference type="InterPro" id="IPR036691">
    <property type="entry name" value="Endo/exonu/phosph_ase_sf"/>
</dbReference>
<evidence type="ECO:0008006" key="8">
    <source>
        <dbReference type="Google" id="ProtNLM"/>
    </source>
</evidence>
<evidence type="ECO:0000259" key="4">
    <source>
        <dbReference type="Pfam" id="PF14111"/>
    </source>
</evidence>
<dbReference type="Pfam" id="PF03372">
    <property type="entry name" value="Exo_endo_phos"/>
    <property type="match status" value="1"/>
</dbReference>
<dbReference type="PANTHER" id="PTHR31286:SF178">
    <property type="entry name" value="DUF4283 DOMAIN-CONTAINING PROTEIN"/>
    <property type="match status" value="1"/>
</dbReference>
<dbReference type="PANTHER" id="PTHR31286">
    <property type="entry name" value="GLYCINE-RICH CELL WALL STRUCTURAL PROTEIN 1.8-LIKE"/>
    <property type="match status" value="1"/>
</dbReference>
<evidence type="ECO:0000313" key="7">
    <source>
        <dbReference type="Proteomes" id="UP000886595"/>
    </source>
</evidence>
<dbReference type="InterPro" id="IPR040256">
    <property type="entry name" value="At4g02000-like"/>
</dbReference>
<gene>
    <name evidence="6" type="ORF">Bca52824_061003</name>
</gene>
<sequence>MSVAMDRALMALSLEEEDEPFEMPELPGFCSNEKNKLSLVGRTLNPECQKMSTLIWRMPGKWQKEGKCRGVALSQERFQFFFDHEHNLLDVLEKGVHTFNEWVVVVERWVEDPPDDYLQFIPLWIRISNIPINYYTKEAIMALGDLVGEVKILIFDPQKPQTQPYERVQVRFNVANPLRMSKIVKIKGGKSVTIHFNYERIQKRCFTCQRLNHEQSICPLVVKRRKDDAVARRQRIAQELELKKPVLQEDDPLFGVLNEDQVGINSVTGRPKIVKDVLDEMRQYLMLATNEDRMVREERVKSFVAAVEQDPILKRTVLRLEAPPIFSKDFNKGKGFVFSYEESKKMQVGIRQSEKLMASAIRSGAAGRWNADNISMAESEDANFGGTFRVSSGGSTVFSTSFSEPCASSGAAKGVTKKTYQRRRPPKSKRKPRPLLDSDQVEGALWDKVAGKRVEGNERKNIVWERLSRIGVGRKEKWCLTGDFNEILSNDEKLGGPLRHESSFKPFGDMLSACGMEELQSVGIRFTWAGQRWKQWIQCCLDRAFSNKEWMRAFPTSNQRFMDKRGSDHIPVLVKLQAMNARKKGQFRFDKKLLFHPEVKLKIIKAWRGPSSVSTNKCVAKRLRDCRGAISLWKKGRELCKAYREEELFWQQRSMEKWLKFGDRNSKFFHESVKVNRAKRKLIKIRDSNGAEQWYEEAKAQVAVDYFSTLFKSSNPSSYQPWFQDMRPRVSEAMNQVLVKLLIKGLQKRVGDGNSINVWSDKWFEDEDDGYGPRAPWIKNCTFNVNLRARDLIDFQNRRWNQLALEEVFVPSDIKILLKNQPVTAAEDFWVWKFNKSGAYTVKSGYWFASKERSKELRVVAEALPSINTLKVKIWKVHAVPKVKTFLWKALSEALPVADLLMARGLKCDDRCQLCAFEGESVNHVLFTCHLARQVWTLSNIPCPQNGFHVQSVYQNVAYLLKLSKEVKVDVEISRCWPWVLWYLWKNRNGFLFEGKAYAAEDIIKKAKEESSSWFLEQQIQNQMEHTEVRVSRRELPSSHHEVPEGWFLCEFDFDWNIGCDTMGGAWVVKNNGGIVLEHSRKAFSGVKSRNEAKLLVWLWVLESMQSMKKRKVRFVSTCGDFVEAIERPHLWPALHYEVSEIKKELHAFEAWELRIGSWESVRSVSFIAQSVKSLGLTQSYVAAGHPHWLDHLFANERHSSGA</sequence>
<feature type="compositionally biased region" description="Basic residues" evidence="1">
    <location>
        <begin position="415"/>
        <end position="433"/>
    </location>
</feature>
<dbReference type="AlphaFoldDB" id="A0A8X7R2F6"/>
<feature type="domain" description="Zinc knuckle CX2CX4HX4C" evidence="5">
    <location>
        <begin position="174"/>
        <end position="219"/>
    </location>
</feature>
<dbReference type="Gene3D" id="3.60.10.10">
    <property type="entry name" value="Endonuclease/exonuclease/phosphatase"/>
    <property type="match status" value="1"/>
</dbReference>
<evidence type="ECO:0000313" key="6">
    <source>
        <dbReference type="EMBL" id="KAG2278448.1"/>
    </source>
</evidence>
<keyword evidence="7" id="KW-1185">Reference proteome</keyword>
<dbReference type="EMBL" id="JAAMPC010000012">
    <property type="protein sequence ID" value="KAG2278448.1"/>
    <property type="molecule type" value="Genomic_DNA"/>
</dbReference>
<dbReference type="Proteomes" id="UP000886595">
    <property type="component" value="Unassembled WGS sequence"/>
</dbReference>
<feature type="domain" description="Endonuclease/exonuclease/phosphatase" evidence="2">
    <location>
        <begin position="452"/>
        <end position="569"/>
    </location>
</feature>
<proteinExistence type="predicted"/>
<feature type="region of interest" description="Disordered" evidence="1">
    <location>
        <begin position="403"/>
        <end position="437"/>
    </location>
</feature>
<name>A0A8X7R2F6_BRACI</name>